<comment type="caution">
    <text evidence="1">The sequence shown here is derived from an EMBL/GenBank/DDBJ whole genome shotgun (WGS) entry which is preliminary data.</text>
</comment>
<accession>A0ACA9R0S1</accession>
<organism evidence="1 2">
    <name type="scientific">Racocetra persica</name>
    <dbReference type="NCBI Taxonomy" id="160502"/>
    <lineage>
        <taxon>Eukaryota</taxon>
        <taxon>Fungi</taxon>
        <taxon>Fungi incertae sedis</taxon>
        <taxon>Mucoromycota</taxon>
        <taxon>Glomeromycotina</taxon>
        <taxon>Glomeromycetes</taxon>
        <taxon>Diversisporales</taxon>
        <taxon>Gigasporaceae</taxon>
        <taxon>Racocetra</taxon>
    </lineage>
</organism>
<dbReference type="EMBL" id="CAJVQC010040857">
    <property type="protein sequence ID" value="CAG8771669.1"/>
    <property type="molecule type" value="Genomic_DNA"/>
</dbReference>
<evidence type="ECO:0000313" key="1">
    <source>
        <dbReference type="EMBL" id="CAG8771669.1"/>
    </source>
</evidence>
<proteinExistence type="predicted"/>
<feature type="non-terminal residue" evidence="1">
    <location>
        <position position="1"/>
    </location>
</feature>
<gene>
    <name evidence="1" type="ORF">RPERSI_LOCUS16483</name>
</gene>
<name>A0ACA9R0S1_9GLOM</name>
<sequence length="641" mass="75687">GIKKDAKEKFLSLSNHDRSKYFMNLLNEIADKVPVRRSRLSTNERFQYINYGKPEEQIIFSIKINVKSQDLDENTVDSVVLDIYTMITYKQITTFFNGLTNDLDASYGFEVMEKIIEAFMKFCESIKEFFGGIINFVTGIKEKIFGVIEGMYYTMATYAKLEDDQPSIENIKDLVIISIVKDPDQPSSNDKEQDKDKNSEQNKYYEIIGEVVKENKHDCVHIITNTFEHSDKLKEIFDGKKVEISNQIKSEVKNIPSILKRISEDQHESSCSDDLNNINSEDIDIEIQPTTKLLHVFIKIHHEFHKKKRKLILAEIHIGFSVLILEKLFGILLDQFFVLLENKILTTIEEKISIIKNSKKISIRDKEFEKKLATVAGEIKKEIFNHFQHFKPQDLNNNEIIIDGQEVSNIQANNSTEISKEIKYKILNKFYKKISNMQETHNDIFDVQKTSNEANEEQSFTEITDQIQRTIQKEYFLKRIYDKIYSELEIYDGKITLIEKQKQETSDHEKQEKEAIDQIQEWTKNYLIEILNKIYEEETFKEKQNKTSNGEENPSKEQNYTKISIEIKKKISDEIHRRIEKEYFYEILEKIYKEEDNTQEDNKQEDNKTEENKQEDNKIEKNKLLNQETNKILENNEPFEK</sequence>
<evidence type="ECO:0000313" key="2">
    <source>
        <dbReference type="Proteomes" id="UP000789920"/>
    </source>
</evidence>
<protein>
    <submittedName>
        <fullName evidence="1">23368_t:CDS:1</fullName>
    </submittedName>
</protein>
<dbReference type="Proteomes" id="UP000789920">
    <property type="component" value="Unassembled WGS sequence"/>
</dbReference>
<feature type="non-terminal residue" evidence="1">
    <location>
        <position position="641"/>
    </location>
</feature>
<keyword evidence="2" id="KW-1185">Reference proteome</keyword>
<reference evidence="1" key="1">
    <citation type="submission" date="2021-06" db="EMBL/GenBank/DDBJ databases">
        <authorList>
            <person name="Kallberg Y."/>
            <person name="Tangrot J."/>
            <person name="Rosling A."/>
        </authorList>
    </citation>
    <scope>NUCLEOTIDE SEQUENCE</scope>
    <source>
        <strain evidence="1">MA461A</strain>
    </source>
</reference>